<dbReference type="Gene3D" id="3.40.630.190">
    <property type="entry name" value="LCP protein"/>
    <property type="match status" value="1"/>
</dbReference>
<proteinExistence type="inferred from homology"/>
<dbReference type="PANTHER" id="PTHR33392:SF6">
    <property type="entry name" value="POLYISOPRENYL-TEICHOIC ACID--PEPTIDOGLYCAN TEICHOIC ACID TRANSFERASE TAGU"/>
    <property type="match status" value="1"/>
</dbReference>
<evidence type="ECO:0000256" key="1">
    <source>
        <dbReference type="ARBA" id="ARBA00006068"/>
    </source>
</evidence>
<dbReference type="NCBIfam" id="TIGR00350">
    <property type="entry name" value="lytR_cpsA_psr"/>
    <property type="match status" value="1"/>
</dbReference>
<sequence>MTNNKPKKIYIILPIVALVLLSGFLFRKQLAVLAFDVFFSGHVEKKLEGSYEPIEGAQPTPETVIKGPDAKPFSILLLGVDQRGKEVGRSDTIIYTVARPKDDKILMVSIPRDTYTEIVGKDKFDKINHAYAFGGKKMIMDSVSKLVDEPVNHYASINFQGFIDVVDALGGVKLPIEKDIVNKAAEHEKFTVKGGKPIYSGQEALYYVRYREDDHLNRSSRNMIFVNAILDRVTSLNQISKIPALIDIMGSNFATDIEPKNMIDLAKDVFQADHQEIYSYTLKGEGGRKSNNIWYYIPDEKDVTYIHNLIDNWMDPDTKAENLMVPQAE</sequence>
<dbReference type="InterPro" id="IPR050922">
    <property type="entry name" value="LytR/CpsA/Psr_CW_biosynth"/>
</dbReference>
<evidence type="ECO:0000313" key="3">
    <source>
        <dbReference type="EMBL" id="OPA79035.1"/>
    </source>
</evidence>
<feature type="domain" description="Cell envelope-related transcriptional attenuator" evidence="2">
    <location>
        <begin position="89"/>
        <end position="234"/>
    </location>
</feature>
<dbReference type="OrthoDB" id="27330at2"/>
<dbReference type="InterPro" id="IPR004474">
    <property type="entry name" value="LytR_CpsA_psr"/>
</dbReference>
<evidence type="ECO:0000313" key="4">
    <source>
        <dbReference type="Proteomes" id="UP000190188"/>
    </source>
</evidence>
<dbReference type="PANTHER" id="PTHR33392">
    <property type="entry name" value="POLYISOPRENYL-TEICHOIC ACID--PEPTIDOGLYCAN TEICHOIC ACID TRANSFERASE TAGU"/>
    <property type="match status" value="1"/>
</dbReference>
<comment type="caution">
    <text evidence="3">The sequence shown here is derived from an EMBL/GenBank/DDBJ whole genome shotgun (WGS) entry which is preliminary data.</text>
</comment>
<name>A0A1T2XGS6_9BACL</name>
<dbReference type="Proteomes" id="UP000190188">
    <property type="component" value="Unassembled WGS sequence"/>
</dbReference>
<reference evidence="3 4" key="1">
    <citation type="submission" date="2017-01" db="EMBL/GenBank/DDBJ databases">
        <title>Genome analysis of Paenibacillus selenitrireducens ES3-24.</title>
        <authorList>
            <person name="Xu D."/>
            <person name="Yao R."/>
            <person name="Zheng S."/>
        </authorList>
    </citation>
    <scope>NUCLEOTIDE SEQUENCE [LARGE SCALE GENOMIC DNA]</scope>
    <source>
        <strain evidence="3 4">ES3-24</strain>
    </source>
</reference>
<gene>
    <name evidence="3" type="ORF">BVG16_07985</name>
</gene>
<dbReference type="Pfam" id="PF03816">
    <property type="entry name" value="LytR_cpsA_psr"/>
    <property type="match status" value="1"/>
</dbReference>
<dbReference type="RefSeq" id="WP_078498034.1">
    <property type="nucleotide sequence ID" value="NZ_MSZX01000003.1"/>
</dbReference>
<evidence type="ECO:0000259" key="2">
    <source>
        <dbReference type="Pfam" id="PF03816"/>
    </source>
</evidence>
<organism evidence="3 4">
    <name type="scientific">Paenibacillus selenitireducens</name>
    <dbReference type="NCBI Taxonomy" id="1324314"/>
    <lineage>
        <taxon>Bacteria</taxon>
        <taxon>Bacillati</taxon>
        <taxon>Bacillota</taxon>
        <taxon>Bacilli</taxon>
        <taxon>Bacillales</taxon>
        <taxon>Paenibacillaceae</taxon>
        <taxon>Paenibacillus</taxon>
    </lineage>
</organism>
<keyword evidence="4" id="KW-1185">Reference proteome</keyword>
<comment type="similarity">
    <text evidence="1">Belongs to the LytR/CpsA/Psr (LCP) family.</text>
</comment>
<dbReference type="AlphaFoldDB" id="A0A1T2XGS6"/>
<dbReference type="STRING" id="1324314.BVG16_07985"/>
<dbReference type="EMBL" id="MSZX01000003">
    <property type="protein sequence ID" value="OPA79035.1"/>
    <property type="molecule type" value="Genomic_DNA"/>
</dbReference>
<accession>A0A1T2XGS6</accession>
<protein>
    <submittedName>
        <fullName evidence="3">Transcriptional regulator</fullName>
    </submittedName>
</protein>